<dbReference type="EMBL" id="CH408031">
    <property type="protein sequence ID" value="EAQ89484.1"/>
    <property type="molecule type" value="Genomic_DNA"/>
</dbReference>
<sequence length="324" mass="36878">MASAIVVGATGILGREIVKELSRNPEEWKTIYALSRSKKDEYPSHVVHKHIDLLSSADQMAKDLQGVEAEYIFFAAYLQKDTEQENWEVNGDMLSNFLTALNHTKTARILLVTGAKQYGVHLGPPKNPLLESDPWLPTPPYPPNFYYRQQTLLHTFCAAHPAIHWTVTYPNDVIGFATGNFMNLATGIALYAAVTRELTTTTTNTTTAAKLELAFPGSPTFYTRFDTFTSAALHARFCAWAVREPRAADQAFNVVNGDAQSWVELWPRVAGRFGMVVRKDQFSSKTAGGCWWWRWWWWWYQDTWEAFSDVFDELEEAKVVPKIR</sequence>
<reference evidence="3" key="1">
    <citation type="journal article" date="2015" name="Genome Announc.">
        <title>Draft genome sequence of the cellulolytic fungus Chaetomium globosum.</title>
        <authorList>
            <person name="Cuomo C.A."/>
            <person name="Untereiner W.A."/>
            <person name="Ma L.-J."/>
            <person name="Grabherr M."/>
            <person name="Birren B.W."/>
        </authorList>
    </citation>
    <scope>NUCLEOTIDE SEQUENCE [LARGE SCALE GENOMIC DNA]</scope>
    <source>
        <strain evidence="3">ATCC 6205 / CBS 148.51 / DSM 1962 / NBRC 6347 / NRRL 1970</strain>
    </source>
</reference>
<evidence type="ECO:0000313" key="3">
    <source>
        <dbReference type="Proteomes" id="UP000001056"/>
    </source>
</evidence>
<dbReference type="OMA" id="CGFKQYG"/>
<dbReference type="Proteomes" id="UP000001056">
    <property type="component" value="Unassembled WGS sequence"/>
</dbReference>
<dbReference type="eggNOG" id="ENOG502QSRH">
    <property type="taxonomic scope" value="Eukaryota"/>
</dbReference>
<dbReference type="InterPro" id="IPR055222">
    <property type="entry name" value="PRISE-like_Rossmann-fold"/>
</dbReference>
<dbReference type="Gene3D" id="3.40.50.720">
    <property type="entry name" value="NAD(P)-binding Rossmann-like Domain"/>
    <property type="match status" value="1"/>
</dbReference>
<dbReference type="GeneID" id="4390742"/>
<organism evidence="2 3">
    <name type="scientific">Chaetomium globosum (strain ATCC 6205 / CBS 148.51 / DSM 1962 / NBRC 6347 / NRRL 1970)</name>
    <name type="common">Soil fungus</name>
    <dbReference type="NCBI Taxonomy" id="306901"/>
    <lineage>
        <taxon>Eukaryota</taxon>
        <taxon>Fungi</taxon>
        <taxon>Dikarya</taxon>
        <taxon>Ascomycota</taxon>
        <taxon>Pezizomycotina</taxon>
        <taxon>Sordariomycetes</taxon>
        <taxon>Sordariomycetidae</taxon>
        <taxon>Sordariales</taxon>
        <taxon>Chaetomiaceae</taxon>
        <taxon>Chaetomium</taxon>
    </lineage>
</organism>
<name>Q2H5G2_CHAGB</name>
<dbReference type="RefSeq" id="XP_001222198.1">
    <property type="nucleotide sequence ID" value="XM_001222197.1"/>
</dbReference>
<dbReference type="CDD" id="cd08948">
    <property type="entry name" value="5beta-POR_like_SDR_a"/>
    <property type="match status" value="1"/>
</dbReference>
<evidence type="ECO:0000313" key="2">
    <source>
        <dbReference type="EMBL" id="EAQ89484.1"/>
    </source>
</evidence>
<dbReference type="SUPFAM" id="SSF51735">
    <property type="entry name" value="NAD(P)-binding Rossmann-fold domains"/>
    <property type="match status" value="1"/>
</dbReference>
<dbReference type="InterPro" id="IPR036291">
    <property type="entry name" value="NAD(P)-bd_dom_sf"/>
</dbReference>
<feature type="domain" description="PRISE-like Rossmann-fold" evidence="1">
    <location>
        <begin position="47"/>
        <end position="276"/>
    </location>
</feature>
<dbReference type="Pfam" id="PF22917">
    <property type="entry name" value="PRISE"/>
    <property type="match status" value="1"/>
</dbReference>
<gene>
    <name evidence="2" type="ORF">CHGG_06103</name>
</gene>
<evidence type="ECO:0000259" key="1">
    <source>
        <dbReference type="Pfam" id="PF22917"/>
    </source>
</evidence>
<dbReference type="HOGENOM" id="CLU_030125_1_0_1"/>
<keyword evidence="3" id="KW-1185">Reference proteome</keyword>
<dbReference type="VEuPathDB" id="FungiDB:CHGG_06103"/>
<dbReference type="OrthoDB" id="1731983at2759"/>
<dbReference type="PANTHER" id="PTHR32487">
    <property type="entry name" value="3-OXO-DELTA(4,5)-STEROID 5-BETA-REDUCTASE"/>
    <property type="match status" value="1"/>
</dbReference>
<protein>
    <recommendedName>
        <fullName evidence="1">PRISE-like Rossmann-fold domain-containing protein</fullName>
    </recommendedName>
</protein>
<dbReference type="InParanoid" id="Q2H5G2"/>
<accession>Q2H5G2</accession>
<proteinExistence type="predicted"/>
<dbReference type="PANTHER" id="PTHR32487:SF0">
    <property type="entry name" value="3-OXO-DELTA(4,5)-STEROID 5-BETA-REDUCTASE"/>
    <property type="match status" value="1"/>
</dbReference>
<dbReference type="AlphaFoldDB" id="Q2H5G2"/>